<comment type="subcellular location">
    <subcellularLocation>
        <location evidence="1">Nucleus</location>
    </subcellularLocation>
</comment>
<feature type="region of interest" description="Disordered" evidence="4">
    <location>
        <begin position="245"/>
        <end position="272"/>
    </location>
</feature>
<dbReference type="SMART" id="SM00066">
    <property type="entry name" value="GAL4"/>
    <property type="match status" value="1"/>
</dbReference>
<dbReference type="GO" id="GO:0000981">
    <property type="term" value="F:DNA-binding transcription factor activity, RNA polymerase II-specific"/>
    <property type="evidence" value="ECO:0007669"/>
    <property type="project" value="InterPro"/>
</dbReference>
<proteinExistence type="predicted"/>
<dbReference type="Pfam" id="PF04082">
    <property type="entry name" value="Fungal_trans"/>
    <property type="match status" value="1"/>
</dbReference>
<feature type="compositionally biased region" description="Basic and acidic residues" evidence="4">
    <location>
        <begin position="1"/>
        <end position="10"/>
    </location>
</feature>
<feature type="compositionally biased region" description="Polar residues" evidence="4">
    <location>
        <begin position="257"/>
        <end position="272"/>
    </location>
</feature>
<evidence type="ECO:0000256" key="2">
    <source>
        <dbReference type="ARBA" id="ARBA00022723"/>
    </source>
</evidence>
<reference evidence="6" key="1">
    <citation type="submission" date="2015-01" db="EMBL/GenBank/DDBJ databases">
        <title>The Genome Sequence of Cryptococcus gattii CA1280.</title>
        <authorList>
            <consortium name="The Broad Institute Genomics Platform"/>
            <person name="Cuomo C."/>
            <person name="Litvintseva A."/>
            <person name="Chen Y."/>
            <person name="Heitman J."/>
            <person name="Sun S."/>
            <person name="Springer D."/>
            <person name="Dromer F."/>
            <person name="Young S."/>
            <person name="Zeng Q."/>
            <person name="Gargeya S."/>
            <person name="Abouelleil A."/>
            <person name="Alvarado L."/>
            <person name="Chapman S.B."/>
            <person name="Gainer-Dewar J."/>
            <person name="Goldberg J."/>
            <person name="Griggs A."/>
            <person name="Gujja S."/>
            <person name="Hansen M."/>
            <person name="Howarth C."/>
            <person name="Imamovic A."/>
            <person name="Larimer J."/>
            <person name="Murphy C."/>
            <person name="Naylor J."/>
            <person name="Pearson M."/>
            <person name="Priest M."/>
            <person name="Roberts A."/>
            <person name="Saif S."/>
            <person name="Shea T."/>
            <person name="Sykes S."/>
            <person name="Wortman J."/>
            <person name="Nusbaum C."/>
            <person name="Birren B."/>
        </authorList>
    </citation>
    <scope>NUCLEOTIDE SEQUENCE [LARGE SCALE GENOMIC DNA]</scope>
    <source>
        <strain evidence="6">CA1280</strain>
    </source>
</reference>
<evidence type="ECO:0000256" key="3">
    <source>
        <dbReference type="ARBA" id="ARBA00023242"/>
    </source>
</evidence>
<feature type="region of interest" description="Disordered" evidence="4">
    <location>
        <begin position="307"/>
        <end position="329"/>
    </location>
</feature>
<feature type="region of interest" description="Disordered" evidence="4">
    <location>
        <begin position="100"/>
        <end position="180"/>
    </location>
</feature>
<feature type="domain" description="Zn(2)-C6 fungal-type" evidence="5">
    <location>
        <begin position="41"/>
        <end position="70"/>
    </location>
</feature>
<dbReference type="InterPro" id="IPR050613">
    <property type="entry name" value="Sec_Metabolite_Reg"/>
</dbReference>
<dbReference type="CDD" id="cd00067">
    <property type="entry name" value="GAL4"/>
    <property type="match status" value="1"/>
</dbReference>
<keyword evidence="2" id="KW-0479">Metal-binding</keyword>
<dbReference type="SUPFAM" id="SSF57701">
    <property type="entry name" value="Zn2/Cys6 DNA-binding domain"/>
    <property type="match status" value="1"/>
</dbReference>
<dbReference type="AlphaFoldDB" id="A0A0D0TCT7"/>
<dbReference type="InterPro" id="IPR007219">
    <property type="entry name" value="XnlR_reg_dom"/>
</dbReference>
<dbReference type="CDD" id="cd12148">
    <property type="entry name" value="fungal_TF_MHR"/>
    <property type="match status" value="1"/>
</dbReference>
<dbReference type="InterPro" id="IPR001138">
    <property type="entry name" value="Zn2Cys6_DnaBD"/>
</dbReference>
<keyword evidence="3" id="KW-0539">Nucleus</keyword>
<dbReference type="GO" id="GO:0008270">
    <property type="term" value="F:zinc ion binding"/>
    <property type="evidence" value="ECO:0007669"/>
    <property type="project" value="InterPro"/>
</dbReference>
<dbReference type="OrthoDB" id="424974at2759"/>
<dbReference type="PANTHER" id="PTHR31001">
    <property type="entry name" value="UNCHARACTERIZED TRANSCRIPTIONAL REGULATORY PROTEIN"/>
    <property type="match status" value="1"/>
</dbReference>
<evidence type="ECO:0000259" key="5">
    <source>
        <dbReference type="PROSITE" id="PS50048"/>
    </source>
</evidence>
<protein>
    <submittedName>
        <fullName evidence="6">Unplaced genomic scaffold supercont1.68, whole genome shotgun sequence</fullName>
    </submittedName>
</protein>
<feature type="compositionally biased region" description="Gly residues" evidence="4">
    <location>
        <begin position="762"/>
        <end position="771"/>
    </location>
</feature>
<feature type="compositionally biased region" description="Polar residues" evidence="4">
    <location>
        <begin position="108"/>
        <end position="119"/>
    </location>
</feature>
<accession>A0A0D0TCT7</accession>
<organism evidence="6">
    <name type="scientific">Cryptococcus bacillisporus CA1280</name>
    <dbReference type="NCBI Taxonomy" id="1296109"/>
    <lineage>
        <taxon>Eukaryota</taxon>
        <taxon>Fungi</taxon>
        <taxon>Dikarya</taxon>
        <taxon>Basidiomycota</taxon>
        <taxon>Agaricomycotina</taxon>
        <taxon>Tremellomycetes</taxon>
        <taxon>Tremellales</taxon>
        <taxon>Cryptococcaceae</taxon>
        <taxon>Cryptococcus</taxon>
        <taxon>Cryptococcus gattii species complex</taxon>
    </lineage>
</organism>
<evidence type="ECO:0000256" key="4">
    <source>
        <dbReference type="SAM" id="MobiDB-lite"/>
    </source>
</evidence>
<name>A0A0D0TCT7_CRYGA</name>
<feature type="compositionally biased region" description="Polar residues" evidence="4">
    <location>
        <begin position="138"/>
        <end position="153"/>
    </location>
</feature>
<dbReference type="PANTHER" id="PTHR31001:SF56">
    <property type="entry name" value="ZN(2)-C6 FUNGAL-TYPE DOMAIN-CONTAINING PROTEIN"/>
    <property type="match status" value="1"/>
</dbReference>
<feature type="region of interest" description="Disordered" evidence="4">
    <location>
        <begin position="1"/>
        <end position="38"/>
    </location>
</feature>
<dbReference type="Gene3D" id="4.10.240.10">
    <property type="entry name" value="Zn(2)-C6 fungal-type DNA-binding domain"/>
    <property type="match status" value="1"/>
</dbReference>
<dbReference type="HOGENOM" id="CLU_007340_3_0_1"/>
<gene>
    <name evidence="6" type="ORF">I312_06806</name>
</gene>
<sequence length="837" mass="93660">MSPRDPKENTTDSSTLEPDNRDNNTQNPPPKKKRRQRQLYSCAECRRLKLKCDRQVPCSNCIRRGCQELCPNGSKQTVKGSSEDSVELRKRLEAVESLLTQHGVALPPSTSNGNSNDNEMANRPRSESDTIEEDVMNRRSSVQMTSPSRYQNEAQRERTRSVGARRSQSPASQPIPKNQSIAALTNPTQIIQSQTSHHAEDVHSAPVDPISNPTPIYGGMTMVSPGLNRVHFDFNTSAEDYRQTWAGGPHPSISYRHPSTVSSVRSDPTQQEQSFGTLVLSHGGGSKYLGPTAASEWLKDQEIQEAQDFGDTPGPSRAPSPSQRQRPVRASTMLDQGNIFPFDVISPSVSTQTILDHLPPRHEASVLAESYYRYFAWHYNVVPRQTFQPIFDRAYRKEMPVNRKVGAQELALLYIILAMGALHNLELPPNDPIAEEYSTLSKICLAKGEFMIHCTTIGIMALHKHVMAHFHLETEKGRNGDSAWPLWGLAMRLIQGMGLHRDGARWNLAPEIVEERRRVFWESHAADILQANCFSRPILDLAMKQFTLYVQISETILFLHRPYFAKALHERLSDPTRSVYGQSYLSVVERCNCIIQLVSAIYALHPYICARHWFLWYHAFNSAVCMGTLILQTPHNPMATFALSQIDASITLYTSVVQSHASPRLAKNLQWLLRLRHRAHTKMNQNPPDAAVEAMASMHTSNEEDEDIELLGWRTRLIHRATKGTQKATTISPMAGSQAYHTPSPGTSVTQTITQALQQHFGGDGAGGGGMPPDRLSSSSSNPINTSTDLLLHQFWDPRMLHETFAGEQTLMGNVEPSSVNWWDWDALAEGASSSNQ</sequence>
<dbReference type="GO" id="GO:0005634">
    <property type="term" value="C:nucleus"/>
    <property type="evidence" value="ECO:0007669"/>
    <property type="project" value="UniProtKB-SubCell"/>
</dbReference>
<evidence type="ECO:0000256" key="1">
    <source>
        <dbReference type="ARBA" id="ARBA00004123"/>
    </source>
</evidence>
<dbReference type="EMBL" id="KN848040">
    <property type="protein sequence ID" value="KIR43992.1"/>
    <property type="molecule type" value="Genomic_DNA"/>
</dbReference>
<evidence type="ECO:0000313" key="6">
    <source>
        <dbReference type="EMBL" id="KIR43992.1"/>
    </source>
</evidence>
<dbReference type="GO" id="GO:0006351">
    <property type="term" value="P:DNA-templated transcription"/>
    <property type="evidence" value="ECO:0007669"/>
    <property type="project" value="InterPro"/>
</dbReference>
<feature type="region of interest" description="Disordered" evidence="4">
    <location>
        <begin position="760"/>
        <end position="784"/>
    </location>
</feature>
<dbReference type="PROSITE" id="PS00463">
    <property type="entry name" value="ZN2_CY6_FUNGAL_1"/>
    <property type="match status" value="1"/>
</dbReference>
<dbReference type="PROSITE" id="PS50048">
    <property type="entry name" value="ZN2_CY6_FUNGAL_2"/>
    <property type="match status" value="1"/>
</dbReference>
<dbReference type="GO" id="GO:0003677">
    <property type="term" value="F:DNA binding"/>
    <property type="evidence" value="ECO:0007669"/>
    <property type="project" value="InterPro"/>
</dbReference>
<feature type="compositionally biased region" description="Polar residues" evidence="4">
    <location>
        <begin position="166"/>
        <end position="180"/>
    </location>
</feature>
<dbReference type="Pfam" id="PF00172">
    <property type="entry name" value="Zn_clus"/>
    <property type="match status" value="1"/>
</dbReference>
<dbReference type="InterPro" id="IPR036864">
    <property type="entry name" value="Zn2-C6_fun-type_DNA-bd_sf"/>
</dbReference>